<protein>
    <submittedName>
        <fullName evidence="4">VWA domain-containing protein</fullName>
    </submittedName>
</protein>
<accession>A0A4Q9E0B8</accession>
<name>A0A4Q9E0B8_9BACL</name>
<feature type="domain" description="VWFA" evidence="3">
    <location>
        <begin position="115"/>
        <end position="283"/>
    </location>
</feature>
<dbReference type="AlphaFoldDB" id="A0A4Q9E0B8"/>
<dbReference type="PROSITE" id="PS50234">
    <property type="entry name" value="VWFA"/>
    <property type="match status" value="1"/>
</dbReference>
<gene>
    <name evidence="4" type="ORF">EYB31_02450</name>
</gene>
<feature type="transmembrane region" description="Helical" evidence="2">
    <location>
        <begin position="369"/>
        <end position="387"/>
    </location>
</feature>
<feature type="transmembrane region" description="Helical" evidence="2">
    <location>
        <begin position="311"/>
        <end position="329"/>
    </location>
</feature>
<dbReference type="PANTHER" id="PTHR10579:SF43">
    <property type="entry name" value="ZINC FINGER (C3HC4-TYPE RING FINGER) FAMILY PROTEIN"/>
    <property type="match status" value="1"/>
</dbReference>
<dbReference type="SUPFAM" id="SSF53300">
    <property type="entry name" value="vWA-like"/>
    <property type="match status" value="1"/>
</dbReference>
<organism evidence="4 5">
    <name type="scientific">Paenibacillus thalictri</name>
    <dbReference type="NCBI Taxonomy" id="2527873"/>
    <lineage>
        <taxon>Bacteria</taxon>
        <taxon>Bacillati</taxon>
        <taxon>Bacillota</taxon>
        <taxon>Bacilli</taxon>
        <taxon>Bacillales</taxon>
        <taxon>Paenibacillaceae</taxon>
        <taxon>Paenibacillus</taxon>
    </lineage>
</organism>
<keyword evidence="2" id="KW-0472">Membrane</keyword>
<comment type="caution">
    <text evidence="4">The sequence shown here is derived from an EMBL/GenBank/DDBJ whole genome shotgun (WGS) entry which is preliminary data.</text>
</comment>
<dbReference type="InterPro" id="IPR036465">
    <property type="entry name" value="vWFA_dom_sf"/>
</dbReference>
<reference evidence="4 5" key="1">
    <citation type="submission" date="2019-02" db="EMBL/GenBank/DDBJ databases">
        <title>Paenibacillus sp. nov., isolated from surface-sterilized tissue of Thalictrum simplex L.</title>
        <authorList>
            <person name="Tuo L."/>
        </authorList>
    </citation>
    <scope>NUCLEOTIDE SEQUENCE [LARGE SCALE GENOMIC DNA]</scope>
    <source>
        <strain evidence="4 5">N2SHLJ1</strain>
    </source>
</reference>
<dbReference type="EMBL" id="SIRE01000003">
    <property type="protein sequence ID" value="TBL80981.1"/>
    <property type="molecule type" value="Genomic_DNA"/>
</dbReference>
<keyword evidence="2" id="KW-0812">Transmembrane</keyword>
<evidence type="ECO:0000313" key="5">
    <source>
        <dbReference type="Proteomes" id="UP000293142"/>
    </source>
</evidence>
<evidence type="ECO:0000313" key="4">
    <source>
        <dbReference type="EMBL" id="TBL80981.1"/>
    </source>
</evidence>
<dbReference type="CDD" id="cd00198">
    <property type="entry name" value="vWFA"/>
    <property type="match status" value="1"/>
</dbReference>
<proteinExistence type="predicted"/>
<dbReference type="Gene3D" id="3.40.50.410">
    <property type="entry name" value="von Willebrand factor, type A domain"/>
    <property type="match status" value="1"/>
</dbReference>
<dbReference type="RefSeq" id="WP_131011696.1">
    <property type="nucleotide sequence ID" value="NZ_SIRE01000003.1"/>
</dbReference>
<dbReference type="InterPro" id="IPR051266">
    <property type="entry name" value="CLCR"/>
</dbReference>
<dbReference type="InterPro" id="IPR002035">
    <property type="entry name" value="VWF_A"/>
</dbReference>
<feature type="transmembrane region" description="Helical" evidence="2">
    <location>
        <begin position="335"/>
        <end position="357"/>
    </location>
</feature>
<dbReference type="Proteomes" id="UP000293142">
    <property type="component" value="Unassembled WGS sequence"/>
</dbReference>
<dbReference type="Pfam" id="PF00092">
    <property type="entry name" value="VWA"/>
    <property type="match status" value="1"/>
</dbReference>
<keyword evidence="2" id="KW-1133">Transmembrane helix</keyword>
<evidence type="ECO:0000259" key="3">
    <source>
        <dbReference type="PROSITE" id="PS50234"/>
    </source>
</evidence>
<feature type="transmembrane region" description="Helical" evidence="2">
    <location>
        <begin position="82"/>
        <end position="104"/>
    </location>
</feature>
<evidence type="ECO:0000256" key="2">
    <source>
        <dbReference type="SAM" id="Phobius"/>
    </source>
</evidence>
<dbReference type="SMART" id="SM00327">
    <property type="entry name" value="VWA"/>
    <property type="match status" value="1"/>
</dbReference>
<feature type="transmembrane region" description="Helical" evidence="2">
    <location>
        <begin position="42"/>
        <end position="62"/>
    </location>
</feature>
<evidence type="ECO:0000256" key="1">
    <source>
        <dbReference type="SAM" id="MobiDB-lite"/>
    </source>
</evidence>
<feature type="region of interest" description="Disordered" evidence="1">
    <location>
        <begin position="403"/>
        <end position="422"/>
    </location>
</feature>
<dbReference type="OrthoDB" id="6206554at2"/>
<keyword evidence="5" id="KW-1185">Reference proteome</keyword>
<feature type="transmembrane region" description="Helical" evidence="2">
    <location>
        <begin position="6"/>
        <end position="30"/>
    </location>
</feature>
<sequence>MKRELNVLLLCASFIGGLASFIVGEVLLGYGEGHIHETLLMGLYFGLFALIVGLACLVAEMISPDLNGTAWRYRYLGDSWKLLFPASFILLFLAGSLLQFIYGLSFGREVAPPRDYAMVIDISGSMAQNDPNRQSLQAAQNLIQQMDPDKRAAIVLFNDEPKLLHPMIQLIDEQAKRNLTSSIVSAPNPDKGTDIGKALMFTSELLKDQRQSDRRAAVILISDGVSDIDIDNVLKPYQDSDTEIHTIGFKGGDLLLKKIASRTDGKFYRVGEAQQLTQVFTEIYRNDNKRYLVGERTGIQANSAAYKIMRIGFITLLGSLLGLMLGIIFDNKHLALRFSSGGAVGGLLAGFLLEFGLQETIVPAGFRGGADICMAIVLAFSTVAVPVQQNTINSSTFRYNETRNNTDQFTKKGKDSSSNGFR</sequence>
<dbReference type="PANTHER" id="PTHR10579">
    <property type="entry name" value="CALCIUM-ACTIVATED CHLORIDE CHANNEL REGULATOR"/>
    <property type="match status" value="1"/>
</dbReference>